<name>A0ABD1VVC7_9LAMI</name>
<organism evidence="2 3">
    <name type="scientific">Abeliophyllum distichum</name>
    <dbReference type="NCBI Taxonomy" id="126358"/>
    <lineage>
        <taxon>Eukaryota</taxon>
        <taxon>Viridiplantae</taxon>
        <taxon>Streptophyta</taxon>
        <taxon>Embryophyta</taxon>
        <taxon>Tracheophyta</taxon>
        <taxon>Spermatophyta</taxon>
        <taxon>Magnoliopsida</taxon>
        <taxon>eudicotyledons</taxon>
        <taxon>Gunneridae</taxon>
        <taxon>Pentapetalae</taxon>
        <taxon>asterids</taxon>
        <taxon>lamiids</taxon>
        <taxon>Lamiales</taxon>
        <taxon>Oleaceae</taxon>
        <taxon>Forsythieae</taxon>
        <taxon>Abeliophyllum</taxon>
    </lineage>
</organism>
<evidence type="ECO:0000313" key="3">
    <source>
        <dbReference type="Proteomes" id="UP001604336"/>
    </source>
</evidence>
<feature type="compositionally biased region" description="Polar residues" evidence="1">
    <location>
        <begin position="1"/>
        <end position="32"/>
    </location>
</feature>
<proteinExistence type="predicted"/>
<keyword evidence="3" id="KW-1185">Reference proteome</keyword>
<dbReference type="AlphaFoldDB" id="A0ABD1VVC7"/>
<dbReference type="Proteomes" id="UP001604336">
    <property type="component" value="Unassembled WGS sequence"/>
</dbReference>
<dbReference type="EMBL" id="JBFOLK010000001">
    <property type="protein sequence ID" value="KAL2540245.1"/>
    <property type="molecule type" value="Genomic_DNA"/>
</dbReference>
<feature type="region of interest" description="Disordered" evidence="1">
    <location>
        <begin position="1"/>
        <end position="34"/>
    </location>
</feature>
<evidence type="ECO:0000313" key="2">
    <source>
        <dbReference type="EMBL" id="KAL2540245.1"/>
    </source>
</evidence>
<evidence type="ECO:0000256" key="1">
    <source>
        <dbReference type="SAM" id="MobiDB-lite"/>
    </source>
</evidence>
<gene>
    <name evidence="2" type="ORF">Adt_01223</name>
</gene>
<protein>
    <submittedName>
        <fullName evidence="2">Uncharacterized protein</fullName>
    </submittedName>
</protein>
<comment type="caution">
    <text evidence="2">The sequence shown here is derived from an EMBL/GenBank/DDBJ whole genome shotgun (WGS) entry which is preliminary data.</text>
</comment>
<reference evidence="3" key="1">
    <citation type="submission" date="2024-07" db="EMBL/GenBank/DDBJ databases">
        <title>Two chromosome-level genome assemblies of Korean endemic species Abeliophyllum distichum and Forsythia ovata (Oleaceae).</title>
        <authorList>
            <person name="Jang H."/>
        </authorList>
    </citation>
    <scope>NUCLEOTIDE SEQUENCE [LARGE SCALE GENOMIC DNA]</scope>
</reference>
<accession>A0ABD1VVC7</accession>
<sequence>MTISGKSTAPVSRETSSVIPSSSNSQGDNGRSNAIAKRLQSCDFYKGTWVHSGSEGQRRSIHSSKILKKIPSPNPNGPSPEYQQLLFPERHLLLFPAHQTLKVTTVEAMR</sequence>